<sequence length="117" mass="13083">MRGVVNATEAPTPADQRPNVLIAVSGGASSRALLHLMSFYHLNRPKGSQPKFGHVAVLHIDESSLFQNAEEAKAQRELSKYEFKVINRRLEDAFGPSQRRIFLELADQTLKPGEIRD</sequence>
<proteinExistence type="predicted"/>
<protein>
    <submittedName>
        <fullName evidence="1">Uncharacterized protein</fullName>
    </submittedName>
</protein>
<name>A0ACC1HAN6_9FUNG</name>
<organism evidence="1 2">
    <name type="scientific">Spiromyces aspiralis</name>
    <dbReference type="NCBI Taxonomy" id="68401"/>
    <lineage>
        <taxon>Eukaryota</taxon>
        <taxon>Fungi</taxon>
        <taxon>Fungi incertae sedis</taxon>
        <taxon>Zoopagomycota</taxon>
        <taxon>Kickxellomycotina</taxon>
        <taxon>Kickxellomycetes</taxon>
        <taxon>Kickxellales</taxon>
        <taxon>Kickxellaceae</taxon>
        <taxon>Spiromyces</taxon>
    </lineage>
</organism>
<keyword evidence="2" id="KW-1185">Reference proteome</keyword>
<dbReference type="Proteomes" id="UP001145114">
    <property type="component" value="Unassembled WGS sequence"/>
</dbReference>
<feature type="non-terminal residue" evidence="1">
    <location>
        <position position="117"/>
    </location>
</feature>
<reference evidence="1" key="1">
    <citation type="submission" date="2022-06" db="EMBL/GenBank/DDBJ databases">
        <title>Phylogenomic reconstructions and comparative analyses of Kickxellomycotina fungi.</title>
        <authorList>
            <person name="Reynolds N.K."/>
            <person name="Stajich J.E."/>
            <person name="Barry K."/>
            <person name="Grigoriev I.V."/>
            <person name="Crous P."/>
            <person name="Smith M.E."/>
        </authorList>
    </citation>
    <scope>NUCLEOTIDE SEQUENCE</scope>
    <source>
        <strain evidence="1">RSA 2271</strain>
    </source>
</reference>
<gene>
    <name evidence="1" type="ORF">EV182_007286</name>
</gene>
<evidence type="ECO:0000313" key="1">
    <source>
        <dbReference type="EMBL" id="KAJ1672104.1"/>
    </source>
</evidence>
<comment type="caution">
    <text evidence="1">The sequence shown here is derived from an EMBL/GenBank/DDBJ whole genome shotgun (WGS) entry which is preliminary data.</text>
</comment>
<evidence type="ECO:0000313" key="2">
    <source>
        <dbReference type="Proteomes" id="UP001145114"/>
    </source>
</evidence>
<dbReference type="EMBL" id="JAMZIH010008462">
    <property type="protein sequence ID" value="KAJ1672104.1"/>
    <property type="molecule type" value="Genomic_DNA"/>
</dbReference>
<accession>A0ACC1HAN6</accession>